<dbReference type="STRING" id="6526.A0A2C9LSM2"/>
<proteinExistence type="predicted"/>
<name>A0A2C9LSM2_BIOGL</name>
<dbReference type="PANTHER" id="PTHR36960:SF1">
    <property type="entry name" value="SI:DKEY-32E6.3"/>
    <property type="match status" value="1"/>
</dbReference>
<dbReference type="RefSeq" id="XP_013063680.2">
    <property type="nucleotide sequence ID" value="XM_013208226.2"/>
</dbReference>
<organism evidence="1 2">
    <name type="scientific">Biomphalaria glabrata</name>
    <name type="common">Bloodfluke planorb</name>
    <name type="synonym">Freshwater snail</name>
    <dbReference type="NCBI Taxonomy" id="6526"/>
    <lineage>
        <taxon>Eukaryota</taxon>
        <taxon>Metazoa</taxon>
        <taxon>Spiralia</taxon>
        <taxon>Lophotrochozoa</taxon>
        <taxon>Mollusca</taxon>
        <taxon>Gastropoda</taxon>
        <taxon>Heterobranchia</taxon>
        <taxon>Euthyneura</taxon>
        <taxon>Panpulmonata</taxon>
        <taxon>Hygrophila</taxon>
        <taxon>Lymnaeoidea</taxon>
        <taxon>Planorbidae</taxon>
        <taxon>Biomphalaria</taxon>
    </lineage>
</organism>
<dbReference type="VEuPathDB" id="VectorBase:BGLAX_043821"/>
<evidence type="ECO:0000313" key="2">
    <source>
        <dbReference type="Proteomes" id="UP000076420"/>
    </source>
</evidence>
<dbReference type="Proteomes" id="UP000076420">
    <property type="component" value="Unassembled WGS sequence"/>
</dbReference>
<dbReference type="EnsemblMetazoa" id="BGLB034526-RA">
    <property type="protein sequence ID" value="BGLB034526-PA"/>
    <property type="gene ID" value="BGLB034526"/>
</dbReference>
<sequence length="411" mass="47677">MVTLACVPVVTSPFSERCTMNDEFDKDNEDGGCGHSTPQLSSLGLPVSPRGYLHYRNTLPKRKLIIHLDIRNTILVADSVTDVCVEQALNSFLTGVVWGREENGQFLLHSDQPSIASPKKGLCTYYKFLEKRLVRNPKSRHNLRLQTGDFVFTPQGQKFQEHFHKHLHRLLWTYESHPIRDKKLTMCGRDGKPYHYILPSVYKLIYHLWESNRDFAIVIRTYGQDAPNVLTSLNYGLHGNHPSFSKSININVNMHPGTIKRRGDSIELFTSNGGQDVQQNLVYEKDIYRKLCNSQGISGYVDDFAFWQKHNYDHAAGKPFWVDLNDERHHHIFFDDNFRANDEDSIIDVRKFTRENPLEAVSMEHEEVARLENVFLVQANLLSSIEDEDYFIRMTNLCEQNFYTMFNSKQL</sequence>
<gene>
    <name evidence="1" type="primary">106052776</name>
</gene>
<protein>
    <submittedName>
        <fullName evidence="1">Uncharacterized protein</fullName>
    </submittedName>
</protein>
<accession>A0A2C9LSM2</accession>
<dbReference type="VEuPathDB" id="VectorBase:BGLB034526"/>
<dbReference type="KEGG" id="bgt:106052776"/>
<reference evidence="1" key="1">
    <citation type="submission" date="2020-05" db="UniProtKB">
        <authorList>
            <consortium name="EnsemblMetazoa"/>
        </authorList>
    </citation>
    <scope>IDENTIFICATION</scope>
    <source>
        <strain evidence="1">BB02</strain>
    </source>
</reference>
<evidence type="ECO:0000313" key="1">
    <source>
        <dbReference type="EnsemblMetazoa" id="BGLB034526-PB"/>
    </source>
</evidence>
<dbReference type="AlphaFoldDB" id="A0A2C9LSM2"/>
<dbReference type="RefSeq" id="XP_013063688.2">
    <property type="nucleotide sequence ID" value="XM_013208234.2"/>
</dbReference>
<dbReference type="EnsemblMetazoa" id="BGLB034526-RB">
    <property type="protein sequence ID" value="BGLB034526-PB"/>
    <property type="gene ID" value="BGLB034526"/>
</dbReference>
<dbReference type="OrthoDB" id="417678at2759"/>
<dbReference type="PANTHER" id="PTHR36960">
    <property type="entry name" value="SI:DKEY-32E6.3"/>
    <property type="match status" value="1"/>
</dbReference>